<sequence length="352" mass="37899">MGAKTVLVTGANGYIGKAVACAFVRAGWVTYGLIRSAQSSVSLTADEVIPVIGSIDDVTSHKIIQAELPSTLDLIVSTTENTLDYAPHFENMFSLLQTLSTSSSENGVRPLVIFTAGSKDYGVGPHLSGDLGVAPHDELSELSPPLFAAPRVQHTPKLFKSNNPFAAVLVRPTNVYGRASSYCSVCFRAGSRAASTENPRDRVLIAPAQPNWICHSLHIDDYAEAYVAIASAPRKAVEGEVFNISSEHYETAEKIVGAIVKEYDIAGGVKYVDLEDVAADEDASLAMAIGFPQWTSSKKLRMATGWTERRLPFSDAFHIYLLSYEAAAQLRDENVAKIGKSVVSLRSTVESV</sequence>
<dbReference type="PANTHER" id="PTHR48079:SF3">
    <property type="entry name" value="NAD-DEPENDENT EPIMERASE_DEHYDRATASE DOMAIN-CONTAINING PROTEIN"/>
    <property type="match status" value="1"/>
</dbReference>
<reference evidence="2 3" key="1">
    <citation type="submission" date="2020-01" db="EMBL/GenBank/DDBJ databases">
        <title>Identification and distribution of gene clusters putatively required for synthesis of sphingolipid metabolism inhibitors in phylogenetically diverse species of the filamentous fungus Fusarium.</title>
        <authorList>
            <person name="Kim H.-S."/>
            <person name="Busman M."/>
            <person name="Brown D.W."/>
            <person name="Divon H."/>
            <person name="Uhlig S."/>
            <person name="Proctor R.H."/>
        </authorList>
    </citation>
    <scope>NUCLEOTIDE SEQUENCE [LARGE SCALE GENOMIC DNA]</scope>
    <source>
        <strain evidence="2 3">NRRL 20459</strain>
    </source>
</reference>
<evidence type="ECO:0000313" key="3">
    <source>
        <dbReference type="Proteomes" id="UP000554235"/>
    </source>
</evidence>
<dbReference type="Gene3D" id="3.40.50.720">
    <property type="entry name" value="NAD(P)-binding Rossmann-like Domain"/>
    <property type="match status" value="1"/>
</dbReference>
<protein>
    <submittedName>
        <fullName evidence="2">NAD dependent epimerase dehydratase</fullName>
    </submittedName>
</protein>
<proteinExistence type="predicted"/>
<evidence type="ECO:0000259" key="1">
    <source>
        <dbReference type="Pfam" id="PF01370"/>
    </source>
</evidence>
<dbReference type="SUPFAM" id="SSF51735">
    <property type="entry name" value="NAD(P)-binding Rossmann-fold domains"/>
    <property type="match status" value="1"/>
</dbReference>
<gene>
    <name evidence="2" type="ORF">FALBO_12575</name>
</gene>
<comment type="caution">
    <text evidence="2">The sequence shown here is derived from an EMBL/GenBank/DDBJ whole genome shotgun (WGS) entry which is preliminary data.</text>
</comment>
<dbReference type="AlphaFoldDB" id="A0A8H4L3N0"/>
<dbReference type="OrthoDB" id="2735536at2759"/>
<keyword evidence="3" id="KW-1185">Reference proteome</keyword>
<feature type="domain" description="NAD-dependent epimerase/dehydratase" evidence="1">
    <location>
        <begin position="6"/>
        <end position="244"/>
    </location>
</feature>
<dbReference type="InterPro" id="IPR001509">
    <property type="entry name" value="Epimerase_deHydtase"/>
</dbReference>
<evidence type="ECO:0000313" key="2">
    <source>
        <dbReference type="EMBL" id="KAF4460639.1"/>
    </source>
</evidence>
<name>A0A8H4L3N0_9HYPO</name>
<dbReference type="InterPro" id="IPR036291">
    <property type="entry name" value="NAD(P)-bd_dom_sf"/>
</dbReference>
<dbReference type="InterPro" id="IPR051783">
    <property type="entry name" value="NAD(P)-dependent_oxidoreduct"/>
</dbReference>
<dbReference type="GO" id="GO:0005737">
    <property type="term" value="C:cytoplasm"/>
    <property type="evidence" value="ECO:0007669"/>
    <property type="project" value="TreeGrafter"/>
</dbReference>
<dbReference type="PANTHER" id="PTHR48079">
    <property type="entry name" value="PROTEIN YEEZ"/>
    <property type="match status" value="1"/>
</dbReference>
<dbReference type="EMBL" id="JAADYS010001900">
    <property type="protein sequence ID" value="KAF4460639.1"/>
    <property type="molecule type" value="Genomic_DNA"/>
</dbReference>
<organism evidence="2 3">
    <name type="scientific">Fusarium albosuccineum</name>
    <dbReference type="NCBI Taxonomy" id="1237068"/>
    <lineage>
        <taxon>Eukaryota</taxon>
        <taxon>Fungi</taxon>
        <taxon>Dikarya</taxon>
        <taxon>Ascomycota</taxon>
        <taxon>Pezizomycotina</taxon>
        <taxon>Sordariomycetes</taxon>
        <taxon>Hypocreomycetidae</taxon>
        <taxon>Hypocreales</taxon>
        <taxon>Nectriaceae</taxon>
        <taxon>Fusarium</taxon>
        <taxon>Fusarium decemcellulare species complex</taxon>
    </lineage>
</organism>
<dbReference type="GO" id="GO:0004029">
    <property type="term" value="F:aldehyde dehydrogenase (NAD+) activity"/>
    <property type="evidence" value="ECO:0007669"/>
    <property type="project" value="TreeGrafter"/>
</dbReference>
<dbReference type="Proteomes" id="UP000554235">
    <property type="component" value="Unassembled WGS sequence"/>
</dbReference>
<accession>A0A8H4L3N0</accession>
<dbReference type="Pfam" id="PF01370">
    <property type="entry name" value="Epimerase"/>
    <property type="match status" value="1"/>
</dbReference>